<feature type="compositionally biased region" description="Basic and acidic residues" evidence="1">
    <location>
        <begin position="169"/>
        <end position="178"/>
    </location>
</feature>
<protein>
    <submittedName>
        <fullName evidence="2">Uncharacterized protein</fullName>
    </submittedName>
</protein>
<feature type="region of interest" description="Disordered" evidence="1">
    <location>
        <begin position="169"/>
        <end position="189"/>
    </location>
</feature>
<keyword evidence="3" id="KW-1185">Reference proteome</keyword>
<name>A0ABW1AFM9_9ACTN</name>
<feature type="region of interest" description="Disordered" evidence="1">
    <location>
        <begin position="1"/>
        <end position="34"/>
    </location>
</feature>
<evidence type="ECO:0000313" key="3">
    <source>
        <dbReference type="Proteomes" id="UP001596074"/>
    </source>
</evidence>
<dbReference type="EMBL" id="JBHSON010000109">
    <property type="protein sequence ID" value="MFC5753330.1"/>
    <property type="molecule type" value="Genomic_DNA"/>
</dbReference>
<dbReference type="Proteomes" id="UP001596074">
    <property type="component" value="Unassembled WGS sequence"/>
</dbReference>
<gene>
    <name evidence="2" type="ORF">ACFPZN_47590</name>
</gene>
<accession>A0ABW1AFM9</accession>
<evidence type="ECO:0000313" key="2">
    <source>
        <dbReference type="EMBL" id="MFC5753330.1"/>
    </source>
</evidence>
<comment type="caution">
    <text evidence="2">The sequence shown here is derived from an EMBL/GenBank/DDBJ whole genome shotgun (WGS) entry which is preliminary data.</text>
</comment>
<sequence length="364" mass="40019">MTVMAPPAQPESSKQPERPLTAFAMGPAGDRHARLGTPEREAYEKYVRFCEQVAFEACQKYAIKLVRADELPALGESAKQISRYLQEADIVIADLSGGSWTVVHGVGMRQLTGKPTIMIGEYERIPADVANTQIIRYKHSPGGLIQARTELEVALEAGVQERLKAIADAPAGRDEETHVPSSENDEESPGLFETMDFLESEFMALEQDASEVALALEELGRAGEGAAPDIPLENARPGALVAAIGRFARAITEPAEELDTVSRRLSERMRTIDSGIRGVLHFIAELPEEGRREHEEFLQQMVEMADGLEESMAGLNEVRQMVDMSKKLSRQLRKPAGKISASLRRLNQVVTCVNEWAGTARTLL</sequence>
<organism evidence="2 3">
    <name type="scientific">Actinomadura rugatobispora</name>
    <dbReference type="NCBI Taxonomy" id="1994"/>
    <lineage>
        <taxon>Bacteria</taxon>
        <taxon>Bacillati</taxon>
        <taxon>Actinomycetota</taxon>
        <taxon>Actinomycetes</taxon>
        <taxon>Streptosporangiales</taxon>
        <taxon>Thermomonosporaceae</taxon>
        <taxon>Actinomadura</taxon>
    </lineage>
</organism>
<dbReference type="RefSeq" id="WP_378290237.1">
    <property type="nucleotide sequence ID" value="NZ_JBHSON010000109.1"/>
</dbReference>
<reference evidence="3" key="1">
    <citation type="journal article" date="2019" name="Int. J. Syst. Evol. Microbiol.">
        <title>The Global Catalogue of Microorganisms (GCM) 10K type strain sequencing project: providing services to taxonomists for standard genome sequencing and annotation.</title>
        <authorList>
            <consortium name="The Broad Institute Genomics Platform"/>
            <consortium name="The Broad Institute Genome Sequencing Center for Infectious Disease"/>
            <person name="Wu L."/>
            <person name="Ma J."/>
        </authorList>
    </citation>
    <scope>NUCLEOTIDE SEQUENCE [LARGE SCALE GENOMIC DNA]</scope>
    <source>
        <strain evidence="3">KCTC 42087</strain>
    </source>
</reference>
<proteinExistence type="predicted"/>
<evidence type="ECO:0000256" key="1">
    <source>
        <dbReference type="SAM" id="MobiDB-lite"/>
    </source>
</evidence>